<dbReference type="InterPro" id="IPR027948">
    <property type="entry name" value="DUF4436"/>
</dbReference>
<keyword evidence="1" id="KW-1133">Transmembrane helix</keyword>
<accession>A0A9W8APY3</accession>
<gene>
    <name evidence="2" type="ORF">IWQ62_005989</name>
</gene>
<feature type="transmembrane region" description="Helical" evidence="1">
    <location>
        <begin position="76"/>
        <end position="101"/>
    </location>
</feature>
<organism evidence="2 3">
    <name type="scientific">Dispira parvispora</name>
    <dbReference type="NCBI Taxonomy" id="1520584"/>
    <lineage>
        <taxon>Eukaryota</taxon>
        <taxon>Fungi</taxon>
        <taxon>Fungi incertae sedis</taxon>
        <taxon>Zoopagomycota</taxon>
        <taxon>Kickxellomycotina</taxon>
        <taxon>Dimargaritomycetes</taxon>
        <taxon>Dimargaritales</taxon>
        <taxon>Dimargaritaceae</taxon>
        <taxon>Dispira</taxon>
    </lineage>
</organism>
<dbReference type="Pfam" id="PF14494">
    <property type="entry name" value="DUF4436"/>
    <property type="match status" value="1"/>
</dbReference>
<dbReference type="OrthoDB" id="2117972at2759"/>
<reference evidence="2" key="1">
    <citation type="submission" date="2022-07" db="EMBL/GenBank/DDBJ databases">
        <title>Phylogenomic reconstructions and comparative analyses of Kickxellomycotina fungi.</title>
        <authorList>
            <person name="Reynolds N.K."/>
            <person name="Stajich J.E."/>
            <person name="Barry K."/>
            <person name="Grigoriev I.V."/>
            <person name="Crous P."/>
            <person name="Smith M.E."/>
        </authorList>
    </citation>
    <scope>NUCLEOTIDE SEQUENCE</scope>
    <source>
        <strain evidence="2">RSA 1196</strain>
    </source>
</reference>
<dbReference type="AlphaFoldDB" id="A0A9W8APY3"/>
<keyword evidence="1" id="KW-0472">Membrane</keyword>
<proteinExistence type="predicted"/>
<dbReference type="EMBL" id="JANBPY010002871">
    <property type="protein sequence ID" value="KAJ1953440.1"/>
    <property type="molecule type" value="Genomic_DNA"/>
</dbReference>
<evidence type="ECO:0000313" key="2">
    <source>
        <dbReference type="EMBL" id="KAJ1953440.1"/>
    </source>
</evidence>
<protein>
    <submittedName>
        <fullName evidence="2">Uncharacterized protein</fullName>
    </submittedName>
</protein>
<name>A0A9W8APY3_9FUNG</name>
<evidence type="ECO:0000256" key="1">
    <source>
        <dbReference type="SAM" id="Phobius"/>
    </source>
</evidence>
<keyword evidence="1" id="KW-0812">Transmembrane</keyword>
<sequence length="146" mass="16368">MRGYPRLYPFDDYETIFEIYLKEGDNKLDDEVSVPIRLTVFGSIQSFKFETQLQVSPDGDHSVAISINAVRTKITLFFTLFIMLVMWSLAFTMSTLAYQIGISRRNVSPALLNVGISMMFALPALRNSQPGVPALGCASDALSFLW</sequence>
<dbReference type="Proteomes" id="UP001150925">
    <property type="component" value="Unassembled WGS sequence"/>
</dbReference>
<comment type="caution">
    <text evidence="2">The sequence shown here is derived from an EMBL/GenBank/DDBJ whole genome shotgun (WGS) entry which is preliminary data.</text>
</comment>
<evidence type="ECO:0000313" key="3">
    <source>
        <dbReference type="Proteomes" id="UP001150925"/>
    </source>
</evidence>
<keyword evidence="3" id="KW-1185">Reference proteome</keyword>